<gene>
    <name evidence="2" type="ORF">AVEN_242132_1</name>
</gene>
<reference evidence="2 3" key="1">
    <citation type="journal article" date="2019" name="Sci. Rep.">
        <title>Orb-weaving spider Araneus ventricosus genome elucidates the spidroin gene catalogue.</title>
        <authorList>
            <person name="Kono N."/>
            <person name="Nakamura H."/>
            <person name="Ohtoshi R."/>
            <person name="Moran D.A.P."/>
            <person name="Shinohara A."/>
            <person name="Yoshida Y."/>
            <person name="Fujiwara M."/>
            <person name="Mori M."/>
            <person name="Tomita M."/>
            <person name="Arakawa K."/>
        </authorList>
    </citation>
    <scope>NUCLEOTIDE SEQUENCE [LARGE SCALE GENOMIC DNA]</scope>
</reference>
<sequence length="76" mass="8775">MRGLFRDGPRNFEPRSDDEDDTRAGTPSPNFRATPMGGHLATMYDLACNKPHRRWIFSEIGFQICNPPVLRSRPYH</sequence>
<accession>A0A4Y2J124</accession>
<dbReference type="AlphaFoldDB" id="A0A4Y2J124"/>
<evidence type="ECO:0000313" key="2">
    <source>
        <dbReference type="EMBL" id="GBM83398.1"/>
    </source>
</evidence>
<keyword evidence="3" id="KW-1185">Reference proteome</keyword>
<comment type="caution">
    <text evidence="2">The sequence shown here is derived from an EMBL/GenBank/DDBJ whole genome shotgun (WGS) entry which is preliminary data.</text>
</comment>
<name>A0A4Y2J124_ARAVE</name>
<dbReference type="Proteomes" id="UP000499080">
    <property type="component" value="Unassembled WGS sequence"/>
</dbReference>
<proteinExistence type="predicted"/>
<organism evidence="2 3">
    <name type="scientific">Araneus ventricosus</name>
    <name type="common">Orbweaver spider</name>
    <name type="synonym">Epeira ventricosa</name>
    <dbReference type="NCBI Taxonomy" id="182803"/>
    <lineage>
        <taxon>Eukaryota</taxon>
        <taxon>Metazoa</taxon>
        <taxon>Ecdysozoa</taxon>
        <taxon>Arthropoda</taxon>
        <taxon>Chelicerata</taxon>
        <taxon>Arachnida</taxon>
        <taxon>Araneae</taxon>
        <taxon>Araneomorphae</taxon>
        <taxon>Entelegynae</taxon>
        <taxon>Araneoidea</taxon>
        <taxon>Araneidae</taxon>
        <taxon>Araneus</taxon>
    </lineage>
</organism>
<dbReference type="EMBL" id="BGPR01003076">
    <property type="protein sequence ID" value="GBM83398.1"/>
    <property type="molecule type" value="Genomic_DNA"/>
</dbReference>
<evidence type="ECO:0000313" key="3">
    <source>
        <dbReference type="Proteomes" id="UP000499080"/>
    </source>
</evidence>
<evidence type="ECO:0000256" key="1">
    <source>
        <dbReference type="SAM" id="MobiDB-lite"/>
    </source>
</evidence>
<feature type="compositionally biased region" description="Basic and acidic residues" evidence="1">
    <location>
        <begin position="1"/>
        <end position="15"/>
    </location>
</feature>
<protein>
    <submittedName>
        <fullName evidence="2">Uncharacterized protein</fullName>
    </submittedName>
</protein>
<feature type="region of interest" description="Disordered" evidence="1">
    <location>
        <begin position="1"/>
        <end position="36"/>
    </location>
</feature>